<gene>
    <name evidence="4" type="ORF">SAMN05880501_102106</name>
</gene>
<keyword evidence="5" id="KW-1185">Reference proteome</keyword>
<dbReference type="InterPro" id="IPR036866">
    <property type="entry name" value="RibonucZ/Hydroxyglut_hydro"/>
</dbReference>
<protein>
    <submittedName>
        <fullName evidence="4">Ribonuclease Z</fullName>
    </submittedName>
</protein>
<dbReference type="RefSeq" id="WP_097072468.1">
    <property type="nucleotide sequence ID" value="NZ_OBMQ01000002.1"/>
</dbReference>
<evidence type="ECO:0000313" key="4">
    <source>
        <dbReference type="EMBL" id="SOB98827.1"/>
    </source>
</evidence>
<dbReference type="SUPFAM" id="SSF56281">
    <property type="entry name" value="Metallo-hydrolase/oxidoreductase"/>
    <property type="match status" value="1"/>
</dbReference>
<evidence type="ECO:0000256" key="3">
    <source>
        <dbReference type="ARBA" id="ARBA00022833"/>
    </source>
</evidence>
<sequence length="274" mass="30629">MNFELIMLGTGSPRMNKDRFSAAQVVNTGENLILVDCADGTTMQLARAGINPKEIKHIFLTHLHADHYLGYANFLISGWVEGRRELTLIGPRGTKEMHEQVIGMLKNDINYRMQLGRPINGIYDVKVIEIDESGILDVEIESGLSISTAEMVHNVPTFAYKFEKNNKVLVISGDTAPHQGIIDFSDGADALVLDTCLTFINNDTAENAKVIWENLQKEHCTPEQSAEIASKANVQKLIMTHFLPGMDEENVRERTEGVYKGELFIPNDLDRITI</sequence>
<keyword evidence="2" id="KW-0378">Hydrolase</keyword>
<name>A0A285RWP1_9BACL</name>
<dbReference type="GO" id="GO:0042781">
    <property type="term" value="F:3'-tRNA processing endoribonuclease activity"/>
    <property type="evidence" value="ECO:0007669"/>
    <property type="project" value="TreeGrafter"/>
</dbReference>
<keyword evidence="3" id="KW-0862">Zinc</keyword>
<dbReference type="CDD" id="cd07719">
    <property type="entry name" value="arylsulfatase_AtsA-like_MBL-fold"/>
    <property type="match status" value="1"/>
</dbReference>
<dbReference type="EMBL" id="OBMQ01000002">
    <property type="protein sequence ID" value="SOB98827.1"/>
    <property type="molecule type" value="Genomic_DNA"/>
</dbReference>
<dbReference type="Proteomes" id="UP000219636">
    <property type="component" value="Unassembled WGS sequence"/>
</dbReference>
<reference evidence="5" key="1">
    <citation type="submission" date="2017-08" db="EMBL/GenBank/DDBJ databases">
        <authorList>
            <person name="Varghese N."/>
            <person name="Submissions S."/>
        </authorList>
    </citation>
    <scope>NUCLEOTIDE SEQUENCE [LARGE SCALE GENOMIC DNA]</scope>
    <source>
        <strain evidence="5">JC22</strain>
    </source>
</reference>
<keyword evidence="1" id="KW-0540">Nuclease</keyword>
<evidence type="ECO:0000256" key="1">
    <source>
        <dbReference type="ARBA" id="ARBA00022759"/>
    </source>
</evidence>
<dbReference type="Pfam" id="PF23023">
    <property type="entry name" value="Anti-Pycsar_Apyc1"/>
    <property type="match status" value="1"/>
</dbReference>
<organism evidence="4 5">
    <name type="scientific">Ureibacillus xyleni</name>
    <dbReference type="NCBI Taxonomy" id="614648"/>
    <lineage>
        <taxon>Bacteria</taxon>
        <taxon>Bacillati</taxon>
        <taxon>Bacillota</taxon>
        <taxon>Bacilli</taxon>
        <taxon>Bacillales</taxon>
        <taxon>Caryophanaceae</taxon>
        <taxon>Ureibacillus</taxon>
    </lineage>
</organism>
<dbReference type="PANTHER" id="PTHR46018:SF2">
    <property type="entry name" value="ZINC PHOSPHODIESTERASE ELAC PROTEIN 1"/>
    <property type="match status" value="1"/>
</dbReference>
<dbReference type="OrthoDB" id="9800940at2"/>
<dbReference type="PANTHER" id="PTHR46018">
    <property type="entry name" value="ZINC PHOSPHODIESTERASE ELAC PROTEIN 1"/>
    <property type="match status" value="1"/>
</dbReference>
<keyword evidence="1" id="KW-0255">Endonuclease</keyword>
<evidence type="ECO:0000256" key="2">
    <source>
        <dbReference type="ARBA" id="ARBA00022801"/>
    </source>
</evidence>
<proteinExistence type="predicted"/>
<dbReference type="Gene3D" id="3.60.15.10">
    <property type="entry name" value="Ribonuclease Z/Hydroxyacylglutathione hydrolase-like"/>
    <property type="match status" value="1"/>
</dbReference>
<dbReference type="InterPro" id="IPR044094">
    <property type="entry name" value="AtsA-like_MBL-fold"/>
</dbReference>
<evidence type="ECO:0000313" key="5">
    <source>
        <dbReference type="Proteomes" id="UP000219636"/>
    </source>
</evidence>
<accession>A0A285RWP1</accession>
<dbReference type="AlphaFoldDB" id="A0A285RWP1"/>